<dbReference type="Proteomes" id="UP000228952">
    <property type="component" value="Unassembled WGS sequence"/>
</dbReference>
<comment type="similarity">
    <text evidence="1">Belongs to the LacAB/RpiB family.</text>
</comment>
<evidence type="ECO:0000256" key="1">
    <source>
        <dbReference type="ARBA" id="ARBA00008754"/>
    </source>
</evidence>
<dbReference type="PANTHER" id="PTHR30345:SF2">
    <property type="entry name" value="SUGAR-PHOSPHATE ISOMERASE, RPIB_LACA_LACB FAMILY"/>
    <property type="match status" value="1"/>
</dbReference>
<dbReference type="SUPFAM" id="SSF89623">
    <property type="entry name" value="Ribose/Galactose isomerase RpiB/AlsB"/>
    <property type="match status" value="1"/>
</dbReference>
<reference evidence="3" key="1">
    <citation type="submission" date="2017-09" db="EMBL/GenBank/DDBJ databases">
        <title>Depth-based differentiation of microbial function through sediment-hosted aquifers and enrichment of novel symbionts in the deep terrestrial subsurface.</title>
        <authorList>
            <person name="Probst A.J."/>
            <person name="Ladd B."/>
            <person name="Jarett J.K."/>
            <person name="Geller-Mcgrath D.E."/>
            <person name="Sieber C.M.K."/>
            <person name="Emerson J.B."/>
            <person name="Anantharaman K."/>
            <person name="Thomas B.C."/>
            <person name="Malmstrom R."/>
            <person name="Stieglmeier M."/>
            <person name="Klingl A."/>
            <person name="Woyke T."/>
            <person name="Ryan C.M."/>
            <person name="Banfield J.F."/>
        </authorList>
    </citation>
    <scope>NUCLEOTIDE SEQUENCE [LARGE SCALE GENOMIC DNA]</scope>
</reference>
<dbReference type="GO" id="GO:0009052">
    <property type="term" value="P:pentose-phosphate shunt, non-oxidative branch"/>
    <property type="evidence" value="ECO:0007669"/>
    <property type="project" value="TreeGrafter"/>
</dbReference>
<gene>
    <name evidence="2" type="ORF">COX64_01495</name>
</gene>
<organism evidence="2 3">
    <name type="scientific">Candidatus Dojkabacteria bacterium CG_4_10_14_0_2_um_filter_Dojkabacteria_WS6_41_15</name>
    <dbReference type="NCBI Taxonomy" id="2014249"/>
    <lineage>
        <taxon>Bacteria</taxon>
        <taxon>Candidatus Dojkabacteria</taxon>
    </lineage>
</organism>
<dbReference type="AlphaFoldDB" id="A0A2M7W2K7"/>
<dbReference type="GO" id="GO:0004751">
    <property type="term" value="F:ribose-5-phosphate isomerase activity"/>
    <property type="evidence" value="ECO:0007669"/>
    <property type="project" value="TreeGrafter"/>
</dbReference>
<dbReference type="PANTHER" id="PTHR30345">
    <property type="entry name" value="RIBOSE-5-PHOSPHATE ISOMERASE B"/>
    <property type="match status" value="1"/>
</dbReference>
<keyword evidence="2" id="KW-0413">Isomerase</keyword>
<dbReference type="GO" id="GO:0019316">
    <property type="term" value="P:D-allose catabolic process"/>
    <property type="evidence" value="ECO:0007669"/>
    <property type="project" value="TreeGrafter"/>
</dbReference>
<protein>
    <submittedName>
        <fullName evidence="2">Galactose isomerase</fullName>
    </submittedName>
</protein>
<dbReference type="InterPro" id="IPR003500">
    <property type="entry name" value="RpiB_LacA_LacB"/>
</dbReference>
<dbReference type="InterPro" id="IPR036569">
    <property type="entry name" value="RpiB_LacA_LacB_sf"/>
</dbReference>
<dbReference type="PIRSF" id="PIRSF005384">
    <property type="entry name" value="RpiB_LacA_B"/>
    <property type="match status" value="1"/>
</dbReference>
<evidence type="ECO:0000313" key="2">
    <source>
        <dbReference type="EMBL" id="PJA14864.1"/>
    </source>
</evidence>
<dbReference type="Pfam" id="PF02502">
    <property type="entry name" value="LacAB_rpiB"/>
    <property type="match status" value="1"/>
</dbReference>
<accession>A0A2M7W2K7</accession>
<comment type="caution">
    <text evidence="2">The sequence shown here is derived from an EMBL/GenBank/DDBJ whole genome shotgun (WGS) entry which is preliminary data.</text>
</comment>
<proteinExistence type="inferred from homology"/>
<dbReference type="Gene3D" id="3.40.1400.10">
    <property type="entry name" value="Sugar-phosphate isomerase, RpiB/LacA/LacB"/>
    <property type="match status" value="1"/>
</dbReference>
<dbReference type="EMBL" id="PFQB01000033">
    <property type="protein sequence ID" value="PJA14864.1"/>
    <property type="molecule type" value="Genomic_DNA"/>
</dbReference>
<evidence type="ECO:0000313" key="3">
    <source>
        <dbReference type="Proteomes" id="UP000228952"/>
    </source>
</evidence>
<sequence length="141" mass="15800">MNILFGSDEKTSLTDSIYKWLTDSGHTVTLAGHLADEDLKWHWAEIGLKIGKRVGTKEFDMGIGCCWSGTGVSLAANKEKGARAILAWDAETAKLARKWDNANILCFSLRYTSESLAQEILTAWFAEKFDEETLDQVKFLH</sequence>
<name>A0A2M7W2K7_9BACT</name>